<evidence type="ECO:0000259" key="1">
    <source>
        <dbReference type="Pfam" id="PF00535"/>
    </source>
</evidence>
<dbReference type="Pfam" id="PF00535">
    <property type="entry name" value="Glycos_transf_2"/>
    <property type="match status" value="1"/>
</dbReference>
<dbReference type="Gene3D" id="3.90.550.10">
    <property type="entry name" value="Spore Coat Polysaccharide Biosynthesis Protein SpsA, Chain A"/>
    <property type="match status" value="1"/>
</dbReference>
<dbReference type="InterPro" id="IPR029044">
    <property type="entry name" value="Nucleotide-diphossugar_trans"/>
</dbReference>
<dbReference type="SUPFAM" id="SSF53448">
    <property type="entry name" value="Nucleotide-diphospho-sugar transferases"/>
    <property type="match status" value="1"/>
</dbReference>
<proteinExistence type="predicted"/>
<organism evidence="2 3">
    <name type="scientific">Salimicrobium humidisoli</name>
    <dbReference type="NCBI Taxonomy" id="2029857"/>
    <lineage>
        <taxon>Bacteria</taxon>
        <taxon>Bacillati</taxon>
        <taxon>Bacillota</taxon>
        <taxon>Bacilli</taxon>
        <taxon>Bacillales</taxon>
        <taxon>Bacillaceae</taxon>
        <taxon>Salimicrobium</taxon>
    </lineage>
</organism>
<sequence>MIFYIGCRDEFAKRRGYMLVKLSIIVPHFNSSGSLERLIASIPARHSLEIIIVDDHSAPTEKAKLEVLSDKFYKHRLLFLANGIGKKSAGAARNEGLYYASGQWILFADADDYFLDGFYEKVSAFFESEYDIVYFTPISVYNNTDDEADRHAKYEVLVKSYLKEKNRIAELKLRYQFEVPWSKLFRRSLIMKNYIKFDEVMHANDVLFSVKTGYYAQEVYASDERIYCATKDSGSLTTFITERSFDTRCHVFLREHYFLKDHLSKEEFEIIEPNGRYYLLGARKFGIRKIWNVYRALRKQKVKILTRHMLNPLWFKDRYRKVKKEDEETERFMNK</sequence>
<dbReference type="InterPro" id="IPR050834">
    <property type="entry name" value="Glycosyltransf_2"/>
</dbReference>
<dbReference type="PANTHER" id="PTHR43685:SF2">
    <property type="entry name" value="GLYCOSYLTRANSFERASE 2-LIKE DOMAIN-CONTAINING PROTEIN"/>
    <property type="match status" value="1"/>
</dbReference>
<keyword evidence="3" id="KW-1185">Reference proteome</keyword>
<protein>
    <submittedName>
        <fullName evidence="2">Glycosyl transferase family 2</fullName>
    </submittedName>
</protein>
<dbReference type="InterPro" id="IPR001173">
    <property type="entry name" value="Glyco_trans_2-like"/>
</dbReference>
<reference evidence="2 3" key="1">
    <citation type="submission" date="2017-08" db="EMBL/GenBank/DDBJ databases">
        <title>Salimicrobium alkalisoli sp. nov., isolated from saline alkaline soil.</title>
        <authorList>
            <person name="Zhang G."/>
            <person name="Xiong Q."/>
        </authorList>
    </citation>
    <scope>NUCLEOTIDE SEQUENCE [LARGE SCALE GENOMIC DNA]</scope>
    <source>
        <strain evidence="2 3">WN024</strain>
    </source>
</reference>
<feature type="domain" description="Glycosyltransferase 2-like" evidence="1">
    <location>
        <begin position="23"/>
        <end position="190"/>
    </location>
</feature>
<gene>
    <name evidence="2" type="ORF">CKW00_03845</name>
</gene>
<comment type="caution">
    <text evidence="2">The sequence shown here is derived from an EMBL/GenBank/DDBJ whole genome shotgun (WGS) entry which is preliminary data.</text>
</comment>
<dbReference type="PANTHER" id="PTHR43685">
    <property type="entry name" value="GLYCOSYLTRANSFERASE"/>
    <property type="match status" value="1"/>
</dbReference>
<keyword evidence="2" id="KW-0808">Transferase</keyword>
<dbReference type="EMBL" id="NSGH01000004">
    <property type="protein sequence ID" value="PBB06469.1"/>
    <property type="molecule type" value="Genomic_DNA"/>
</dbReference>
<evidence type="ECO:0000313" key="3">
    <source>
        <dbReference type="Proteomes" id="UP000217561"/>
    </source>
</evidence>
<accession>A0ABX4HTB1</accession>
<evidence type="ECO:0000313" key="2">
    <source>
        <dbReference type="EMBL" id="PBB06469.1"/>
    </source>
</evidence>
<dbReference type="Proteomes" id="UP000217561">
    <property type="component" value="Unassembled WGS sequence"/>
</dbReference>
<name>A0ABX4HTB1_9BACI</name>
<dbReference type="GO" id="GO:0016740">
    <property type="term" value="F:transferase activity"/>
    <property type="evidence" value="ECO:0007669"/>
    <property type="project" value="UniProtKB-KW"/>
</dbReference>
<dbReference type="CDD" id="cd00761">
    <property type="entry name" value="Glyco_tranf_GTA_type"/>
    <property type="match status" value="1"/>
</dbReference>